<protein>
    <submittedName>
        <fullName evidence="7">Replication and repair protein RecF protein</fullName>
    </submittedName>
</protein>
<gene>
    <name evidence="7" type="ORF">UT06_C0012G0033</name>
</gene>
<dbReference type="GO" id="GO:0000731">
    <property type="term" value="P:DNA synthesis involved in DNA repair"/>
    <property type="evidence" value="ECO:0007669"/>
    <property type="project" value="TreeGrafter"/>
</dbReference>
<feature type="coiled-coil region" evidence="6">
    <location>
        <begin position="129"/>
        <end position="156"/>
    </location>
</feature>
<proteinExistence type="inferred from homology"/>
<dbReference type="HAMAP" id="MF_00365">
    <property type="entry name" value="RecF"/>
    <property type="match status" value="1"/>
</dbReference>
<dbReference type="InterPro" id="IPR001238">
    <property type="entry name" value="DNA-binding_RecF"/>
</dbReference>
<name>A0A0G0KWA9_9BACT</name>
<dbReference type="PATRIC" id="fig|1618547.3.peg.486"/>
<accession>A0A0G0KWA9</accession>
<reference evidence="7 8" key="1">
    <citation type="journal article" date="2015" name="Nature">
        <title>rRNA introns, odd ribosomes, and small enigmatic genomes across a large radiation of phyla.</title>
        <authorList>
            <person name="Brown C.T."/>
            <person name="Hug L.A."/>
            <person name="Thomas B.C."/>
            <person name="Sharon I."/>
            <person name="Castelle C.J."/>
            <person name="Singh A."/>
            <person name="Wilkins M.J."/>
            <person name="Williams K.H."/>
            <person name="Banfield J.F."/>
        </authorList>
    </citation>
    <scope>NUCLEOTIDE SEQUENCE [LARGE SCALE GENOMIC DNA]</scope>
</reference>
<dbReference type="AlphaFoldDB" id="A0A0G0KWA9"/>
<dbReference type="PANTHER" id="PTHR32182">
    <property type="entry name" value="DNA REPLICATION AND REPAIR PROTEIN RECF"/>
    <property type="match status" value="1"/>
</dbReference>
<evidence type="ECO:0000313" key="7">
    <source>
        <dbReference type="EMBL" id="KKQ83968.1"/>
    </source>
</evidence>
<keyword evidence="5" id="KW-0238">DNA-binding</keyword>
<keyword evidence="2" id="KW-0235">DNA replication</keyword>
<evidence type="ECO:0000256" key="2">
    <source>
        <dbReference type="ARBA" id="ARBA00022705"/>
    </source>
</evidence>
<organism evidence="7 8">
    <name type="scientific">Candidatus Woesebacteria bacterium GW2011_GWA1_38_8</name>
    <dbReference type="NCBI Taxonomy" id="1618547"/>
    <lineage>
        <taxon>Bacteria</taxon>
        <taxon>Candidatus Woeseibacteriota</taxon>
    </lineage>
</organism>
<dbReference type="GO" id="GO:0003697">
    <property type="term" value="F:single-stranded DNA binding"/>
    <property type="evidence" value="ECO:0007669"/>
    <property type="project" value="InterPro"/>
</dbReference>
<dbReference type="GO" id="GO:0006302">
    <property type="term" value="P:double-strand break repair"/>
    <property type="evidence" value="ECO:0007669"/>
    <property type="project" value="TreeGrafter"/>
</dbReference>
<comment type="caution">
    <text evidence="7">The sequence shown here is derived from an EMBL/GenBank/DDBJ whole genome shotgun (WGS) entry which is preliminary data.</text>
</comment>
<dbReference type="PROSITE" id="PS00618">
    <property type="entry name" value="RECF_2"/>
    <property type="match status" value="1"/>
</dbReference>
<sequence length="241" mass="28393">PWDLDLVTASPSLRRRFLDSVLSQTDRDYRRSIMIYEKGLRQRNRLLLRIRDENLSRGQLMYWDRLLIKHGTYITEKREGFIEYCNKFKSLQSTAYSLLYDRSVINEGRLEQYKNEEVAAGMTLVGPHRDDFIIEITNNKKEIKKLRNKEINKEERNLAIFGSRGEQRMGVLWLKLAELSYIESVTHDKPILLLDDIFSELDHEHREIVMGVCNNQQTIITTADPHNVEGLTGIKKINIRR</sequence>
<dbReference type="Proteomes" id="UP000034710">
    <property type="component" value="Unassembled WGS sequence"/>
</dbReference>
<keyword evidence="1" id="KW-0963">Cytoplasm</keyword>
<evidence type="ECO:0000256" key="5">
    <source>
        <dbReference type="ARBA" id="ARBA00023125"/>
    </source>
</evidence>
<dbReference type="InterPro" id="IPR027417">
    <property type="entry name" value="P-loop_NTPase"/>
</dbReference>
<evidence type="ECO:0000256" key="6">
    <source>
        <dbReference type="SAM" id="Coils"/>
    </source>
</evidence>
<dbReference type="SUPFAM" id="SSF52540">
    <property type="entry name" value="P-loop containing nucleoside triphosphate hydrolases"/>
    <property type="match status" value="1"/>
</dbReference>
<dbReference type="InterPro" id="IPR018078">
    <property type="entry name" value="DNA-binding_RecF_CS"/>
</dbReference>
<evidence type="ECO:0000256" key="1">
    <source>
        <dbReference type="ARBA" id="ARBA00022490"/>
    </source>
</evidence>
<evidence type="ECO:0000313" key="8">
    <source>
        <dbReference type="Proteomes" id="UP000034710"/>
    </source>
</evidence>
<evidence type="ECO:0000256" key="3">
    <source>
        <dbReference type="ARBA" id="ARBA00022741"/>
    </source>
</evidence>
<keyword evidence="4" id="KW-0067">ATP-binding</keyword>
<dbReference type="GO" id="GO:0006260">
    <property type="term" value="P:DNA replication"/>
    <property type="evidence" value="ECO:0007669"/>
    <property type="project" value="UniProtKB-KW"/>
</dbReference>
<dbReference type="GO" id="GO:0005524">
    <property type="term" value="F:ATP binding"/>
    <property type="evidence" value="ECO:0007669"/>
    <property type="project" value="UniProtKB-KW"/>
</dbReference>
<keyword evidence="3" id="KW-0547">Nucleotide-binding</keyword>
<dbReference type="InterPro" id="IPR042174">
    <property type="entry name" value="RecF_2"/>
</dbReference>
<dbReference type="PANTHER" id="PTHR32182:SF0">
    <property type="entry name" value="DNA REPLICATION AND REPAIR PROTEIN RECF"/>
    <property type="match status" value="1"/>
</dbReference>
<dbReference type="EMBL" id="LBVJ01000012">
    <property type="protein sequence ID" value="KKQ83968.1"/>
    <property type="molecule type" value="Genomic_DNA"/>
</dbReference>
<dbReference type="Gene3D" id="1.20.1050.90">
    <property type="entry name" value="RecF/RecN/SMC, N-terminal domain"/>
    <property type="match status" value="1"/>
</dbReference>
<feature type="non-terminal residue" evidence="7">
    <location>
        <position position="1"/>
    </location>
</feature>
<evidence type="ECO:0000256" key="4">
    <source>
        <dbReference type="ARBA" id="ARBA00022840"/>
    </source>
</evidence>
<keyword evidence="6" id="KW-0175">Coiled coil</keyword>